<gene>
    <name evidence="2" type="ORF">RCL2_002811600</name>
</gene>
<accession>A0A8H3R352</accession>
<comment type="caution">
    <text evidence="2">The sequence shown here is derived from an EMBL/GenBank/DDBJ whole genome shotgun (WGS) entry which is preliminary data.</text>
</comment>
<feature type="compositionally biased region" description="Basic and acidic residues" evidence="1">
    <location>
        <begin position="8"/>
        <end position="21"/>
    </location>
</feature>
<dbReference type="AlphaFoldDB" id="A0A8H3R352"/>
<feature type="region of interest" description="Disordered" evidence="1">
    <location>
        <begin position="50"/>
        <end position="133"/>
    </location>
</feature>
<evidence type="ECO:0000313" key="2">
    <source>
        <dbReference type="EMBL" id="GET01719.1"/>
    </source>
</evidence>
<sequence>MATRHYKDKNEETSENKHMKMSENSYSYEQKIIKAKDNQKLTKVSKEKFLCSETESESSSTNANNSKLSKGANDDKGTNTDGKNADKGEGINTDSKGKGANTNNKGGEKASIDNKGESIYDSYGSYNTDEEED</sequence>
<feature type="region of interest" description="Disordered" evidence="1">
    <location>
        <begin position="1"/>
        <end position="23"/>
    </location>
</feature>
<feature type="compositionally biased region" description="Basic and acidic residues" evidence="1">
    <location>
        <begin position="72"/>
        <end position="89"/>
    </location>
</feature>
<proteinExistence type="predicted"/>
<organism evidence="2 3">
    <name type="scientific">Rhizophagus clarus</name>
    <dbReference type="NCBI Taxonomy" id="94130"/>
    <lineage>
        <taxon>Eukaryota</taxon>
        <taxon>Fungi</taxon>
        <taxon>Fungi incertae sedis</taxon>
        <taxon>Mucoromycota</taxon>
        <taxon>Glomeromycotina</taxon>
        <taxon>Glomeromycetes</taxon>
        <taxon>Glomerales</taxon>
        <taxon>Glomeraceae</taxon>
        <taxon>Rhizophagus</taxon>
    </lineage>
</organism>
<feature type="compositionally biased region" description="Basic and acidic residues" evidence="1">
    <location>
        <begin position="106"/>
        <end position="118"/>
    </location>
</feature>
<protein>
    <submittedName>
        <fullName evidence="2">Uncharacterized protein</fullName>
    </submittedName>
</protein>
<dbReference type="EMBL" id="BLAL01000302">
    <property type="protein sequence ID" value="GET01719.1"/>
    <property type="molecule type" value="Genomic_DNA"/>
</dbReference>
<evidence type="ECO:0000313" key="3">
    <source>
        <dbReference type="Proteomes" id="UP000615446"/>
    </source>
</evidence>
<feature type="compositionally biased region" description="Low complexity" evidence="1">
    <location>
        <begin position="57"/>
        <end position="66"/>
    </location>
</feature>
<reference evidence="2" key="1">
    <citation type="submission" date="2019-10" db="EMBL/GenBank/DDBJ databases">
        <title>Conservation and host-specific expression of non-tandemly repeated heterogenous ribosome RNA gene in arbuscular mycorrhizal fungi.</title>
        <authorList>
            <person name="Maeda T."/>
            <person name="Kobayashi Y."/>
            <person name="Nakagawa T."/>
            <person name="Ezawa T."/>
            <person name="Yamaguchi K."/>
            <person name="Bino T."/>
            <person name="Nishimoto Y."/>
            <person name="Shigenobu S."/>
            <person name="Kawaguchi M."/>
        </authorList>
    </citation>
    <scope>NUCLEOTIDE SEQUENCE</scope>
    <source>
        <strain evidence="2">HR1</strain>
    </source>
</reference>
<name>A0A8H3R352_9GLOM</name>
<dbReference type="Proteomes" id="UP000615446">
    <property type="component" value="Unassembled WGS sequence"/>
</dbReference>
<evidence type="ECO:0000256" key="1">
    <source>
        <dbReference type="SAM" id="MobiDB-lite"/>
    </source>
</evidence>